<evidence type="ECO:0000313" key="3">
    <source>
        <dbReference type="Proteomes" id="UP001501588"/>
    </source>
</evidence>
<name>A0ABP3PNR4_9PROT</name>
<comment type="caution">
    <text evidence="2">The sequence shown here is derived from an EMBL/GenBank/DDBJ whole genome shotgun (WGS) entry which is preliminary data.</text>
</comment>
<accession>A0ABP3PNR4</accession>
<keyword evidence="3" id="KW-1185">Reference proteome</keyword>
<dbReference type="Proteomes" id="UP001501588">
    <property type="component" value="Unassembled WGS sequence"/>
</dbReference>
<feature type="region of interest" description="Disordered" evidence="1">
    <location>
        <begin position="62"/>
        <end position="82"/>
    </location>
</feature>
<evidence type="ECO:0000256" key="1">
    <source>
        <dbReference type="SAM" id="MobiDB-lite"/>
    </source>
</evidence>
<gene>
    <name evidence="2" type="ORF">GCM10009416_01630</name>
</gene>
<evidence type="ECO:0000313" key="2">
    <source>
        <dbReference type="EMBL" id="GAA0567292.1"/>
    </source>
</evidence>
<organism evidence="2 3">
    <name type="scientific">Craurococcus roseus</name>
    <dbReference type="NCBI Taxonomy" id="77585"/>
    <lineage>
        <taxon>Bacteria</taxon>
        <taxon>Pseudomonadati</taxon>
        <taxon>Pseudomonadota</taxon>
        <taxon>Alphaproteobacteria</taxon>
        <taxon>Acetobacterales</taxon>
        <taxon>Acetobacteraceae</taxon>
        <taxon>Craurococcus</taxon>
    </lineage>
</organism>
<reference evidence="3" key="1">
    <citation type="journal article" date="2019" name="Int. J. Syst. Evol. Microbiol.">
        <title>The Global Catalogue of Microorganisms (GCM) 10K type strain sequencing project: providing services to taxonomists for standard genome sequencing and annotation.</title>
        <authorList>
            <consortium name="The Broad Institute Genomics Platform"/>
            <consortium name="The Broad Institute Genome Sequencing Center for Infectious Disease"/>
            <person name="Wu L."/>
            <person name="Ma J."/>
        </authorList>
    </citation>
    <scope>NUCLEOTIDE SEQUENCE [LARGE SCALE GENOMIC DNA]</scope>
    <source>
        <strain evidence="3">JCM 9933</strain>
    </source>
</reference>
<dbReference type="EMBL" id="BAAAFZ010000003">
    <property type="protein sequence ID" value="GAA0567292.1"/>
    <property type="molecule type" value="Genomic_DNA"/>
</dbReference>
<protein>
    <submittedName>
        <fullName evidence="2">Uncharacterized protein</fullName>
    </submittedName>
</protein>
<proteinExistence type="predicted"/>
<dbReference type="RefSeq" id="WP_343893227.1">
    <property type="nucleotide sequence ID" value="NZ_BAAAFZ010000003.1"/>
</dbReference>
<sequence length="82" mass="8346">MALAVARLELAVERLALGLSRGGGARLPAADEAPLDAAALRAEVAALAARLDASIARLRDVVREESEPGGGAGRQDAGDEEE</sequence>